<name>A0A1E7FTY4_9STRA</name>
<dbReference type="Proteomes" id="UP000095751">
    <property type="component" value="Unassembled WGS sequence"/>
</dbReference>
<dbReference type="InterPro" id="IPR036444">
    <property type="entry name" value="PLipase_A2_dom_sf"/>
</dbReference>
<dbReference type="KEGG" id="fcy:FRACYDRAFT_235242"/>
<gene>
    <name evidence="2" type="ORF">FRACYDRAFT_235242</name>
</gene>
<evidence type="ECO:0000256" key="1">
    <source>
        <dbReference type="SAM" id="SignalP"/>
    </source>
</evidence>
<dbReference type="EMBL" id="KV784354">
    <property type="protein sequence ID" value="OEU21616.1"/>
    <property type="molecule type" value="Genomic_DNA"/>
</dbReference>
<dbReference type="InParanoid" id="A0A1E7FTY4"/>
<accession>A0A1E7FTY4</accession>
<evidence type="ECO:0000313" key="2">
    <source>
        <dbReference type="EMBL" id="OEU21616.1"/>
    </source>
</evidence>
<keyword evidence="3" id="KW-1185">Reference proteome</keyword>
<organism evidence="2 3">
    <name type="scientific">Fragilariopsis cylindrus CCMP1102</name>
    <dbReference type="NCBI Taxonomy" id="635003"/>
    <lineage>
        <taxon>Eukaryota</taxon>
        <taxon>Sar</taxon>
        <taxon>Stramenopiles</taxon>
        <taxon>Ochrophyta</taxon>
        <taxon>Bacillariophyta</taxon>
        <taxon>Bacillariophyceae</taxon>
        <taxon>Bacillariophycidae</taxon>
        <taxon>Bacillariales</taxon>
        <taxon>Bacillariaceae</taxon>
        <taxon>Fragilariopsis</taxon>
    </lineage>
</organism>
<protein>
    <recommendedName>
        <fullName evidence="4">Phospholipase A2 domain-containing protein</fullName>
    </recommendedName>
</protein>
<feature type="signal peptide" evidence="1">
    <location>
        <begin position="1"/>
        <end position="15"/>
    </location>
</feature>
<evidence type="ECO:0008006" key="4">
    <source>
        <dbReference type="Google" id="ProtNLM"/>
    </source>
</evidence>
<proteinExistence type="predicted"/>
<dbReference type="Gene3D" id="1.20.90.10">
    <property type="entry name" value="Phospholipase A2 domain"/>
    <property type="match status" value="1"/>
</dbReference>
<dbReference type="GO" id="GO:0006644">
    <property type="term" value="P:phospholipid metabolic process"/>
    <property type="evidence" value="ECO:0007669"/>
    <property type="project" value="InterPro"/>
</dbReference>
<feature type="chain" id="PRO_5012204474" description="Phospholipase A2 domain-containing protein" evidence="1">
    <location>
        <begin position="16"/>
        <end position="276"/>
    </location>
</feature>
<sequence length="276" mass="31538">MIISNLALYLIGTLALQDIPPSPIAQQQVVAIEVISNKNREQKRSSTENYLPRKLYPGTYKNYCGPTPEVTVRDNCRAHGWHGDEASDEVDSACQLHDISYCHCESGLMERKAKIKPTNSLASLIALRFITLPALTRLDLVDREYLRCVNQADTNLITTGIRLRQQNQQSNCKINPSLGWFCQEQQPFGTLAAFERINFNIFLKDLDSDESRSSVSVTKEQQRLHTLTQLERKRQTDVKKNLKSGMTISDAVQSKEIEDDEQEMLKYLQLKSKFRE</sequence>
<evidence type="ECO:0000313" key="3">
    <source>
        <dbReference type="Proteomes" id="UP000095751"/>
    </source>
</evidence>
<keyword evidence="1" id="KW-0732">Signal</keyword>
<dbReference type="AlphaFoldDB" id="A0A1E7FTY4"/>
<dbReference type="GO" id="GO:0050482">
    <property type="term" value="P:arachidonate secretion"/>
    <property type="evidence" value="ECO:0007669"/>
    <property type="project" value="InterPro"/>
</dbReference>
<dbReference type="GO" id="GO:0004623">
    <property type="term" value="F:phospholipase A2 activity"/>
    <property type="evidence" value="ECO:0007669"/>
    <property type="project" value="InterPro"/>
</dbReference>
<reference evidence="2 3" key="1">
    <citation type="submission" date="2016-09" db="EMBL/GenBank/DDBJ databases">
        <title>Extensive genetic diversity and differential bi-allelic expression allows diatom success in the polar Southern Ocean.</title>
        <authorList>
            <consortium name="DOE Joint Genome Institute"/>
            <person name="Mock T."/>
            <person name="Otillar R.P."/>
            <person name="Strauss J."/>
            <person name="Dupont C."/>
            <person name="Frickenhaus S."/>
            <person name="Maumus F."/>
            <person name="Mcmullan M."/>
            <person name="Sanges R."/>
            <person name="Schmutz J."/>
            <person name="Toseland A."/>
            <person name="Valas R."/>
            <person name="Veluchamy A."/>
            <person name="Ward B.J."/>
            <person name="Allen A."/>
            <person name="Barry K."/>
            <person name="Falciatore A."/>
            <person name="Ferrante M."/>
            <person name="Fortunato A.E."/>
            <person name="Gloeckner G."/>
            <person name="Gruber A."/>
            <person name="Hipkin R."/>
            <person name="Janech M."/>
            <person name="Kroth P."/>
            <person name="Leese F."/>
            <person name="Lindquist E."/>
            <person name="Lyon B.R."/>
            <person name="Martin J."/>
            <person name="Mayer C."/>
            <person name="Parker M."/>
            <person name="Quesneville H."/>
            <person name="Raymond J."/>
            <person name="Uhlig C."/>
            <person name="Valentin K.U."/>
            <person name="Worden A.Z."/>
            <person name="Armbrust E.V."/>
            <person name="Bowler C."/>
            <person name="Green B."/>
            <person name="Moulton V."/>
            <person name="Van Oosterhout C."/>
            <person name="Grigoriev I."/>
        </authorList>
    </citation>
    <scope>NUCLEOTIDE SEQUENCE [LARGE SCALE GENOMIC DNA]</scope>
    <source>
        <strain evidence="2 3">CCMP1102</strain>
    </source>
</reference>